<dbReference type="PANTHER" id="PTHR23270:SF10">
    <property type="entry name" value="PROTEIN RRP5 HOMOLOG"/>
    <property type="match status" value="1"/>
</dbReference>
<evidence type="ECO:0000256" key="5">
    <source>
        <dbReference type="ARBA" id="ARBA00023242"/>
    </source>
</evidence>
<dbReference type="EMBL" id="SRRM01000002">
    <property type="protein sequence ID" value="TKY90910.1"/>
    <property type="molecule type" value="Genomic_DNA"/>
</dbReference>
<dbReference type="Proteomes" id="UP000306050">
    <property type="component" value="Chromosome SGRAM_1"/>
</dbReference>
<keyword evidence="5" id="KW-0539">Nucleus</keyword>
<evidence type="ECO:0000313" key="12">
    <source>
        <dbReference type="Proteomes" id="UP000306050"/>
    </source>
</evidence>
<evidence type="ECO:0000313" key="11">
    <source>
        <dbReference type="EMBL" id="TKY90910.1"/>
    </source>
</evidence>
<dbReference type="KEGG" id="sgra:EX895_000908"/>
<evidence type="ECO:0000259" key="10">
    <source>
        <dbReference type="PROSITE" id="PS50126"/>
    </source>
</evidence>
<dbReference type="Pfam" id="PF00575">
    <property type="entry name" value="S1"/>
    <property type="match status" value="4"/>
</dbReference>
<dbReference type="OrthoDB" id="412781at2759"/>
<evidence type="ECO:0000256" key="6">
    <source>
        <dbReference type="ARBA" id="ARBA00023274"/>
    </source>
</evidence>
<feature type="compositionally biased region" description="Acidic residues" evidence="9">
    <location>
        <begin position="198"/>
        <end position="221"/>
    </location>
</feature>
<evidence type="ECO:0000256" key="8">
    <source>
        <dbReference type="ARBA" id="ARBA00076674"/>
    </source>
</evidence>
<dbReference type="GO" id="GO:0003723">
    <property type="term" value="F:RNA binding"/>
    <property type="evidence" value="ECO:0007669"/>
    <property type="project" value="TreeGrafter"/>
</dbReference>
<dbReference type="InterPro" id="IPR008847">
    <property type="entry name" value="Suf"/>
</dbReference>
<keyword evidence="12" id="KW-1185">Reference proteome</keyword>
<reference evidence="11 12" key="1">
    <citation type="submission" date="2019-05" db="EMBL/GenBank/DDBJ databases">
        <title>Sporisorium graminicola CBS 10092 draft sequencing and annotation.</title>
        <authorList>
            <person name="Solano-Gonzalez S."/>
            <person name="Caddick M.X."/>
            <person name="Darby A."/>
        </authorList>
    </citation>
    <scope>NUCLEOTIDE SEQUENCE [LARGE SCALE GENOMIC DNA]</scope>
    <source>
        <strain evidence="11 12">CBS 10092</strain>
    </source>
</reference>
<feature type="domain" description="S1 motif" evidence="10">
    <location>
        <begin position="1067"/>
        <end position="1137"/>
    </location>
</feature>
<dbReference type="Gene3D" id="2.40.50.140">
    <property type="entry name" value="Nucleic acid-binding proteins"/>
    <property type="match status" value="6"/>
</dbReference>
<dbReference type="FunFam" id="2.40.50.140:FF:000155">
    <property type="entry name" value="rRNA biogenesis protein RRP5"/>
    <property type="match status" value="1"/>
</dbReference>
<feature type="domain" description="S1 motif" evidence="10">
    <location>
        <begin position="302"/>
        <end position="376"/>
    </location>
</feature>
<name>A0A4U7L287_9BASI</name>
<dbReference type="RefSeq" id="XP_029742895.1">
    <property type="nucleotide sequence ID" value="XM_029881509.1"/>
</dbReference>
<keyword evidence="2" id="KW-0690">Ribosome biogenesis</keyword>
<dbReference type="FunFam" id="1.25.40.10:FF:000727">
    <property type="entry name" value="Chromosome 1, whole genome shotgun sequence"/>
    <property type="match status" value="1"/>
</dbReference>
<dbReference type="InterPro" id="IPR003107">
    <property type="entry name" value="HAT"/>
</dbReference>
<organism evidence="11 12">
    <name type="scientific">Sporisorium graminicola</name>
    <dbReference type="NCBI Taxonomy" id="280036"/>
    <lineage>
        <taxon>Eukaryota</taxon>
        <taxon>Fungi</taxon>
        <taxon>Dikarya</taxon>
        <taxon>Basidiomycota</taxon>
        <taxon>Ustilaginomycotina</taxon>
        <taxon>Ustilaginomycetes</taxon>
        <taxon>Ustilaginales</taxon>
        <taxon>Ustilaginaceae</taxon>
        <taxon>Sporisorium</taxon>
    </lineage>
</organism>
<dbReference type="PROSITE" id="PS50126">
    <property type="entry name" value="S1"/>
    <property type="match status" value="8"/>
</dbReference>
<dbReference type="InterPro" id="IPR003029">
    <property type="entry name" value="S1_domain"/>
</dbReference>
<dbReference type="InterPro" id="IPR011990">
    <property type="entry name" value="TPR-like_helical_dom_sf"/>
</dbReference>
<feature type="compositionally biased region" description="Basic and acidic residues" evidence="9">
    <location>
        <begin position="88"/>
        <end position="101"/>
    </location>
</feature>
<feature type="domain" description="S1 motif" evidence="10">
    <location>
        <begin position="504"/>
        <end position="578"/>
    </location>
</feature>
<dbReference type="GO" id="GO:0006364">
    <property type="term" value="P:rRNA processing"/>
    <property type="evidence" value="ECO:0007669"/>
    <property type="project" value="UniProtKB-KW"/>
</dbReference>
<feature type="compositionally biased region" description="Low complexity" evidence="9">
    <location>
        <begin position="1256"/>
        <end position="1265"/>
    </location>
</feature>
<dbReference type="CDD" id="cd05697">
    <property type="entry name" value="S1_Rrp5_repeat_hs5"/>
    <property type="match status" value="1"/>
</dbReference>
<comment type="caution">
    <text evidence="11">The sequence shown here is derived from an EMBL/GenBank/DDBJ whole genome shotgun (WGS) entry which is preliminary data.</text>
</comment>
<dbReference type="CDD" id="cd05707">
    <property type="entry name" value="S1_Rrp5_repeat_sc11"/>
    <property type="match status" value="1"/>
</dbReference>
<dbReference type="GO" id="GO:0032040">
    <property type="term" value="C:small-subunit processome"/>
    <property type="evidence" value="ECO:0007669"/>
    <property type="project" value="TreeGrafter"/>
</dbReference>
<evidence type="ECO:0000256" key="3">
    <source>
        <dbReference type="ARBA" id="ARBA00022552"/>
    </source>
</evidence>
<keyword evidence="3" id="KW-0698">rRNA processing</keyword>
<dbReference type="Pfam" id="PF05843">
    <property type="entry name" value="Suf"/>
    <property type="match status" value="1"/>
</dbReference>
<feature type="region of interest" description="Disordered" evidence="9">
    <location>
        <begin position="1143"/>
        <end position="1282"/>
    </location>
</feature>
<feature type="compositionally biased region" description="Acidic residues" evidence="9">
    <location>
        <begin position="1144"/>
        <end position="1209"/>
    </location>
</feature>
<evidence type="ECO:0000256" key="2">
    <source>
        <dbReference type="ARBA" id="ARBA00022517"/>
    </source>
</evidence>
<dbReference type="SUPFAM" id="SSF50249">
    <property type="entry name" value="Nucleic acid-binding proteins"/>
    <property type="match status" value="7"/>
</dbReference>
<feature type="domain" description="S1 motif" evidence="10">
    <location>
        <begin position="868"/>
        <end position="938"/>
    </location>
</feature>
<feature type="compositionally biased region" description="Basic and acidic residues" evidence="9">
    <location>
        <begin position="70"/>
        <end position="80"/>
    </location>
</feature>
<dbReference type="SMART" id="SM00386">
    <property type="entry name" value="HAT"/>
    <property type="match status" value="5"/>
</dbReference>
<keyword evidence="4" id="KW-0677">Repeat</keyword>
<feature type="domain" description="S1 motif" evidence="10">
    <location>
        <begin position="685"/>
        <end position="754"/>
    </location>
</feature>
<feature type="compositionally biased region" description="Low complexity" evidence="9">
    <location>
        <begin position="13"/>
        <end position="53"/>
    </location>
</feature>
<keyword evidence="6" id="KW-0687">Ribonucleoprotein</keyword>
<evidence type="ECO:0000256" key="9">
    <source>
        <dbReference type="SAM" id="MobiDB-lite"/>
    </source>
</evidence>
<evidence type="ECO:0000256" key="7">
    <source>
        <dbReference type="ARBA" id="ARBA00073619"/>
    </source>
</evidence>
<feature type="domain" description="S1 motif" evidence="10">
    <location>
        <begin position="772"/>
        <end position="846"/>
    </location>
</feature>
<dbReference type="FunFam" id="2.40.50.140:FF:000289">
    <property type="entry name" value="Chromosome 1, whole genome shotgun sequence"/>
    <property type="match status" value="1"/>
</dbReference>
<gene>
    <name evidence="11" type="ORF">EX895_000908</name>
</gene>
<evidence type="ECO:0000256" key="1">
    <source>
        <dbReference type="ARBA" id="ARBA00004604"/>
    </source>
</evidence>
<dbReference type="InterPro" id="IPR012340">
    <property type="entry name" value="NA-bd_OB-fold"/>
</dbReference>
<dbReference type="FunFam" id="2.40.50.140:FF:000179">
    <property type="entry name" value="rRNA biogenesis protein RRP5"/>
    <property type="match status" value="1"/>
</dbReference>
<feature type="domain" description="S1 motif" evidence="10">
    <location>
        <begin position="595"/>
        <end position="665"/>
    </location>
</feature>
<feature type="region of interest" description="Disordered" evidence="9">
    <location>
        <begin position="1"/>
        <end position="138"/>
    </location>
</feature>
<dbReference type="FunFam" id="2.40.50.140:FF:000159">
    <property type="entry name" value="rRNA biogenesis protein rrp5"/>
    <property type="match status" value="1"/>
</dbReference>
<feature type="domain" description="S1 motif" evidence="10">
    <location>
        <begin position="964"/>
        <end position="1033"/>
    </location>
</feature>
<dbReference type="CDD" id="cd05708">
    <property type="entry name" value="S1_Rrp5_repeat_sc12"/>
    <property type="match status" value="1"/>
</dbReference>
<dbReference type="SUPFAM" id="SSF48452">
    <property type="entry name" value="TPR-like"/>
    <property type="match status" value="1"/>
</dbReference>
<dbReference type="PANTHER" id="PTHR23270">
    <property type="entry name" value="PROGRAMMED CELL DEATH PROTEIN 11 PRE-RRNA PROCESSING PROTEIN RRP5"/>
    <property type="match status" value="1"/>
</dbReference>
<dbReference type="FunFam" id="2.40.50.140:FF:000148">
    <property type="entry name" value="protein RRP5 homolog isoform X1"/>
    <property type="match status" value="1"/>
</dbReference>
<dbReference type="GeneID" id="40723803"/>
<dbReference type="InterPro" id="IPR045209">
    <property type="entry name" value="Rrp5"/>
</dbReference>
<dbReference type="SMART" id="SM00316">
    <property type="entry name" value="S1"/>
    <property type="match status" value="10"/>
</dbReference>
<feature type="region of interest" description="Disordered" evidence="9">
    <location>
        <begin position="190"/>
        <end position="233"/>
    </location>
</feature>
<accession>A0A4U7L287</accession>
<proteinExistence type="predicted"/>
<comment type="subcellular location">
    <subcellularLocation>
        <location evidence="1">Nucleus</location>
        <location evidence="1">Nucleolus</location>
    </subcellularLocation>
</comment>
<sequence>MPGIKRSRPAEDAAASSAASSSSKPASATKKTKSNTAASTSTSSAPSTSLLSAQEVDFPRGGSSGLTPLEFREAKREARSESAANELLFKDAKDEQAEARRNKNKQKLNREKRNDAKKKRSSAAAAAPTTKAERKDHNRIEHINYKRLIPGSRLLCSVLAIHPLAVVVSLPNQMLGHIPVTQISPQFTQRLQAAADASAEDDEEEEDDDESMDEDSDDEDGDNTHTNGASGKDAKKVPELRELFYVGQWLVASVVQVRSGDVAKGRPTREGGEYEKESRRVELSLAPHLVNAGVSVSDLDTGATLSAAISSVEDHGYMLDAGLPEFRGFIPFTDAAKLPTSFRAGKNGKSLQVGSVVFAKITKIPENQRSFEATLDPKTVSTSPIKHAPSITAILPGTLTKVLITASLPTGLNVKLFGMFDATIDRFHLPELPEGKDIPDVYKEGSKHVARVLWDLLAPPSAALQGENPEHERKFGLSLAPQVLALEAPVAKDAQLLQHAYPIGAALKVTVVQTINDWGLIVTINGTDLRGFVHISQVSDDHVVALPPSSGPFAKGSAHKARVVGHSPTDRTLQLSLKASVLERKFMRVSEVEVGEVVNASIIKLALPNAIFLQLHGHVDGVVFSNHFADVKLTQPEKRFKPGLQVKARVMDVDPSRNRIVLTLKKSLVKSDLPIVASLQDARVGVVTNATVSRVQTNSLIVSLFGGLKALVPGREVSEDDFNDVKSGFAEGKVIKMRITEVDYENQKLVGSIKQASPEFLAKLNVDAVDVGEKVTGKVAAVHKEVVVLTLVPSGVRALLSLAVLADIRGTTPEALLETLEEDQEIEDLVVSVKNPAKGIVIVADKVRASKKADEGANGATVGPVKQGAVVPGRVIQKNDKYLDCVVAIGTATRATLQMTDIADDFSSEVTLPSPGQNLQCYVVSLKPNGKSAVISTRPSRVSPSSSTVVADPEITSISDLAKGQKVRGFVKAITNVGLFVNVGRKLDARVQVRELFDEFVRDWKTRFTVGQVVSGTIMDLNANNNEIEMSLKSTPGSIKPRAERDAERAQAQDAKRAKRLSDFKVGDKVKGFVKNIIDFGVFVQIEGTNVSGLAHMNELSDGKAAEALKAFRVGDKVRAIVLRVNEEKKKISFGLKPSYFDAADFEDSSDEDDDDDEEVDEDEEMEGADADAGSDGEEDEDEESGDDDDDEGDFVEMDEDSDAEEDDEAPKSKKSALPALALSGGFSWSAGANDDDEVSDNGLSSSESDSDSDSDTAASAAAKKAAQRKEKAKSKARKNTLEEDLTADLASKAPESATDFERLLLGSPNSSFLWIQFMSFALQLSDVDKAREIARRALKVINYREEQERMNVWIALLNLENTYGSDETLDATFREAVQANDGFTMYLKMVNILETSEKHEAAEEMFVKAKAKYSTQPEFWIEYARYFLRTGQADAARALLPRAMQALDKRQHTQTITAFAINEFKLGDAERGRTIFEGLVDSYPKRLDLWWQYLDQESRLEDNQVQVRNLFERTLTLKLTAKKGKSLLKKWLEYEKSHGDAKSQQKVLKKAKEFVDEINSKNAQPQDEEEEDDEE</sequence>
<dbReference type="Gene3D" id="1.25.40.10">
    <property type="entry name" value="Tetratricopeptide repeat domain"/>
    <property type="match status" value="2"/>
</dbReference>
<protein>
    <recommendedName>
        <fullName evidence="7">rRNA biogenesis protein RRP5</fullName>
    </recommendedName>
    <alternativeName>
        <fullName evidence="8">Ribosomal RNA-processing protein 5</fullName>
    </alternativeName>
</protein>
<evidence type="ECO:0000256" key="4">
    <source>
        <dbReference type="ARBA" id="ARBA00022737"/>
    </source>
</evidence>